<organism evidence="10 11">
    <name type="scientific">Pseudobacter ginsenosidimutans</name>
    <dbReference type="NCBI Taxonomy" id="661488"/>
    <lineage>
        <taxon>Bacteria</taxon>
        <taxon>Pseudomonadati</taxon>
        <taxon>Bacteroidota</taxon>
        <taxon>Chitinophagia</taxon>
        <taxon>Chitinophagales</taxon>
        <taxon>Chitinophagaceae</taxon>
        <taxon>Pseudobacter</taxon>
    </lineage>
</organism>
<dbReference type="CDD" id="cd00854">
    <property type="entry name" value="NagA"/>
    <property type="match status" value="1"/>
</dbReference>
<comment type="cofactor">
    <cofactor evidence="8">
        <name>a divalent metal cation</name>
        <dbReference type="ChEBI" id="CHEBI:60240"/>
    </cofactor>
    <text evidence="8">Binds 1 divalent metal cation per subunit.</text>
</comment>
<dbReference type="SUPFAM" id="SSF51556">
    <property type="entry name" value="Metallo-dependent hydrolases"/>
    <property type="match status" value="1"/>
</dbReference>
<dbReference type="InterPro" id="IPR006680">
    <property type="entry name" value="Amidohydro-rel"/>
</dbReference>
<keyword evidence="2 8" id="KW-0479">Metal-binding</keyword>
<feature type="binding site" evidence="7">
    <location>
        <begin position="215"/>
        <end position="216"/>
    </location>
    <ligand>
        <name>substrate</name>
    </ligand>
</feature>
<feature type="binding site" evidence="7">
    <location>
        <position position="223"/>
    </location>
    <ligand>
        <name>substrate</name>
    </ligand>
</feature>
<dbReference type="Gene3D" id="3.20.20.140">
    <property type="entry name" value="Metal-dependent hydrolases"/>
    <property type="match status" value="1"/>
</dbReference>
<dbReference type="GO" id="GO:0046872">
    <property type="term" value="F:metal ion binding"/>
    <property type="evidence" value="ECO:0007669"/>
    <property type="project" value="UniProtKB-KW"/>
</dbReference>
<dbReference type="AlphaFoldDB" id="A0A4Q7N3H7"/>
<feature type="binding site" evidence="7">
    <location>
        <begin position="295"/>
        <end position="297"/>
    </location>
    <ligand>
        <name>substrate</name>
    </ligand>
</feature>
<proteinExistence type="inferred from homology"/>
<feature type="binding site" evidence="8">
    <location>
        <position position="126"/>
    </location>
    <ligand>
        <name>Zn(2+)</name>
        <dbReference type="ChEBI" id="CHEBI:29105"/>
    </ligand>
</feature>
<accession>A0A4Q7N3H7</accession>
<evidence type="ECO:0000256" key="7">
    <source>
        <dbReference type="PIRSR" id="PIRSR038994-2"/>
    </source>
</evidence>
<protein>
    <submittedName>
        <fullName evidence="10">N-acetylglucosamine 6-phosphate deacetylase</fullName>
    </submittedName>
</protein>
<comment type="caution">
    <text evidence="10">The sequence shown here is derived from an EMBL/GenBank/DDBJ whole genome shotgun (WGS) entry which is preliminary data.</text>
</comment>
<dbReference type="InterPro" id="IPR011059">
    <property type="entry name" value="Metal-dep_hydrolase_composite"/>
</dbReference>
<feature type="active site" description="Proton donor/acceptor" evidence="6">
    <location>
        <position position="269"/>
    </location>
</feature>
<dbReference type="GO" id="GO:0006046">
    <property type="term" value="P:N-acetylglucosamine catabolic process"/>
    <property type="evidence" value="ECO:0007669"/>
    <property type="project" value="TreeGrafter"/>
</dbReference>
<evidence type="ECO:0000256" key="6">
    <source>
        <dbReference type="PIRSR" id="PIRSR038994-1"/>
    </source>
</evidence>
<dbReference type="PANTHER" id="PTHR11113:SF14">
    <property type="entry name" value="N-ACETYLGLUCOSAMINE-6-PHOSPHATE DEACETYLASE"/>
    <property type="match status" value="1"/>
</dbReference>
<gene>
    <name evidence="10" type="ORF">EV199_1342</name>
</gene>
<evidence type="ECO:0000256" key="5">
    <source>
        <dbReference type="PIRNR" id="PIRNR038994"/>
    </source>
</evidence>
<dbReference type="PIRSF" id="PIRSF038994">
    <property type="entry name" value="NagA"/>
    <property type="match status" value="1"/>
</dbReference>
<dbReference type="InterPro" id="IPR032466">
    <property type="entry name" value="Metal_Hydrolase"/>
</dbReference>
<dbReference type="GO" id="GO:0008448">
    <property type="term" value="F:N-acetylglucosamine-6-phosphate deacetylase activity"/>
    <property type="evidence" value="ECO:0007669"/>
    <property type="project" value="InterPro"/>
</dbReference>
<evidence type="ECO:0000313" key="10">
    <source>
        <dbReference type="EMBL" id="RZS75475.1"/>
    </source>
</evidence>
<evidence type="ECO:0000256" key="3">
    <source>
        <dbReference type="ARBA" id="ARBA00022801"/>
    </source>
</evidence>
<evidence type="ECO:0000256" key="2">
    <source>
        <dbReference type="ARBA" id="ARBA00022723"/>
    </source>
</evidence>
<dbReference type="EMBL" id="SGXA01000001">
    <property type="protein sequence ID" value="RZS75475.1"/>
    <property type="molecule type" value="Genomic_DNA"/>
</dbReference>
<evidence type="ECO:0000256" key="8">
    <source>
        <dbReference type="PIRSR" id="PIRSR038994-3"/>
    </source>
</evidence>
<dbReference type="InterPro" id="IPR003764">
    <property type="entry name" value="GlcNAc_6-P_deAcase"/>
</dbReference>
<sequence>MITAINNATIYTGEQVLQGQSLLIGNGRILDVVSNDAVPADATVTDASGHLLNAGFIDLQIYGAGGYLFSNAPSPAALQAVTNAIVRSGTTTYMLTFATNEMDIYLKSFEIVQQHPHPALAGIHLEGPYFNPVKRGAHIAHLIRNPTVQEINSLLSAAGGTLKMMTLAPEVTNDEVLRLLNDHGVIISAGHSNATFSKAMHGFANGIRTVTHLFNAMSPLHHRDTGLPGAAFLSDHAYASIIPDGVHVDWQAFRVAKQMMGRRLFFITDAVQEVLQGPYMHVRKSDRYTLPDGTLSGSCITMVEGVRNAVKFGSVSLEEALRMASLYPAEVMGATDIGRIQKGARANLVMLNEELELKKVWLEGREIA</sequence>
<keyword evidence="3 5" id="KW-0378">Hydrolase</keyword>
<evidence type="ECO:0000256" key="1">
    <source>
        <dbReference type="ARBA" id="ARBA00010716"/>
    </source>
</evidence>
<dbReference type="NCBIfam" id="TIGR00221">
    <property type="entry name" value="nagA"/>
    <property type="match status" value="1"/>
</dbReference>
<feature type="binding site" evidence="8">
    <location>
        <position position="212"/>
    </location>
    <ligand>
        <name>Zn(2+)</name>
        <dbReference type="ChEBI" id="CHEBI:29105"/>
    </ligand>
</feature>
<dbReference type="PANTHER" id="PTHR11113">
    <property type="entry name" value="N-ACETYLGLUCOSAMINE-6-PHOSPHATE DEACETYLASE"/>
    <property type="match status" value="1"/>
</dbReference>
<dbReference type="Pfam" id="PF22643">
    <property type="entry name" value="NagA_N"/>
    <property type="match status" value="1"/>
</dbReference>
<evidence type="ECO:0000259" key="9">
    <source>
        <dbReference type="Pfam" id="PF01979"/>
    </source>
</evidence>
<dbReference type="RefSeq" id="WP_130539840.1">
    <property type="nucleotide sequence ID" value="NZ_CP042431.1"/>
</dbReference>
<feature type="binding site" evidence="7">
    <location>
        <position position="247"/>
    </location>
    <ligand>
        <name>substrate</name>
    </ligand>
</feature>
<dbReference type="SUPFAM" id="SSF51338">
    <property type="entry name" value="Composite domain of metallo-dependent hydrolases"/>
    <property type="match status" value="1"/>
</dbReference>
<dbReference type="Gene3D" id="2.30.40.10">
    <property type="entry name" value="Urease, subunit C, domain 1"/>
    <property type="match status" value="1"/>
</dbReference>
<evidence type="ECO:0000256" key="4">
    <source>
        <dbReference type="ARBA" id="ARBA00023277"/>
    </source>
</evidence>
<keyword evidence="4 5" id="KW-0119">Carbohydrate metabolism</keyword>
<comment type="similarity">
    <text evidence="1 5">Belongs to the metallo-dependent hydrolases superfamily. NagA family.</text>
</comment>
<dbReference type="Proteomes" id="UP000293874">
    <property type="component" value="Unassembled WGS sequence"/>
</dbReference>
<dbReference type="Pfam" id="PF01979">
    <property type="entry name" value="Amidohydro_1"/>
    <property type="match status" value="1"/>
</dbReference>
<keyword evidence="11" id="KW-1185">Reference proteome</keyword>
<feature type="binding site" evidence="7">
    <location>
        <position position="137"/>
    </location>
    <ligand>
        <name>substrate</name>
    </ligand>
</feature>
<reference evidence="10 11" key="1">
    <citation type="submission" date="2019-02" db="EMBL/GenBank/DDBJ databases">
        <title>Genomic Encyclopedia of Type Strains, Phase IV (KMG-IV): sequencing the most valuable type-strain genomes for metagenomic binning, comparative biology and taxonomic classification.</title>
        <authorList>
            <person name="Goeker M."/>
        </authorList>
    </citation>
    <scope>NUCLEOTIDE SEQUENCE [LARGE SCALE GENOMIC DNA]</scope>
    <source>
        <strain evidence="10 11">DSM 18116</strain>
    </source>
</reference>
<feature type="binding site" evidence="8">
    <location>
        <position position="191"/>
    </location>
    <ligand>
        <name>Zn(2+)</name>
        <dbReference type="ChEBI" id="CHEBI:29105"/>
    </ligand>
</feature>
<dbReference type="OrthoDB" id="9776488at2"/>
<name>A0A4Q7N3H7_9BACT</name>
<feature type="domain" description="Amidohydrolase-related" evidence="9">
    <location>
        <begin position="54"/>
        <end position="365"/>
    </location>
</feature>
<evidence type="ECO:0000313" key="11">
    <source>
        <dbReference type="Proteomes" id="UP000293874"/>
    </source>
</evidence>